<name>A0AAV4GFC9_9GAST</name>
<protein>
    <submittedName>
        <fullName evidence="1">Uncharacterized protein</fullName>
    </submittedName>
</protein>
<accession>A0AAV4GFC9</accession>
<organism evidence="1 2">
    <name type="scientific">Elysia marginata</name>
    <dbReference type="NCBI Taxonomy" id="1093978"/>
    <lineage>
        <taxon>Eukaryota</taxon>
        <taxon>Metazoa</taxon>
        <taxon>Spiralia</taxon>
        <taxon>Lophotrochozoa</taxon>
        <taxon>Mollusca</taxon>
        <taxon>Gastropoda</taxon>
        <taxon>Heterobranchia</taxon>
        <taxon>Euthyneura</taxon>
        <taxon>Panpulmonata</taxon>
        <taxon>Sacoglossa</taxon>
        <taxon>Placobranchoidea</taxon>
        <taxon>Plakobranchidae</taxon>
        <taxon>Elysia</taxon>
    </lineage>
</organism>
<comment type="caution">
    <text evidence="1">The sequence shown here is derived from an EMBL/GenBank/DDBJ whole genome shotgun (WGS) entry which is preliminary data.</text>
</comment>
<dbReference type="AlphaFoldDB" id="A0AAV4GFC9"/>
<dbReference type="Proteomes" id="UP000762676">
    <property type="component" value="Unassembled WGS sequence"/>
</dbReference>
<proteinExistence type="predicted"/>
<keyword evidence="2" id="KW-1185">Reference proteome</keyword>
<sequence>MFPCRDTVSADIPRRDVIDLGWSGASQTVVPGSSCIDLRQRNARLVVVSTSDWDVAKWEIDAQIGKLCGVVV</sequence>
<gene>
    <name evidence="1" type="ORF">ElyMa_006000700</name>
</gene>
<evidence type="ECO:0000313" key="2">
    <source>
        <dbReference type="Proteomes" id="UP000762676"/>
    </source>
</evidence>
<evidence type="ECO:0000313" key="1">
    <source>
        <dbReference type="EMBL" id="GFR84443.1"/>
    </source>
</evidence>
<reference evidence="1 2" key="1">
    <citation type="journal article" date="2021" name="Elife">
        <title>Chloroplast acquisition without the gene transfer in kleptoplastic sea slugs, Plakobranchus ocellatus.</title>
        <authorList>
            <person name="Maeda T."/>
            <person name="Takahashi S."/>
            <person name="Yoshida T."/>
            <person name="Shimamura S."/>
            <person name="Takaki Y."/>
            <person name="Nagai Y."/>
            <person name="Toyoda A."/>
            <person name="Suzuki Y."/>
            <person name="Arimoto A."/>
            <person name="Ishii H."/>
            <person name="Satoh N."/>
            <person name="Nishiyama T."/>
            <person name="Hasebe M."/>
            <person name="Maruyama T."/>
            <person name="Minagawa J."/>
            <person name="Obokata J."/>
            <person name="Shigenobu S."/>
        </authorList>
    </citation>
    <scope>NUCLEOTIDE SEQUENCE [LARGE SCALE GENOMIC DNA]</scope>
</reference>
<dbReference type="EMBL" id="BMAT01012050">
    <property type="protein sequence ID" value="GFR84443.1"/>
    <property type="molecule type" value="Genomic_DNA"/>
</dbReference>